<dbReference type="AlphaFoldDB" id="A0A1Y1X6E1"/>
<dbReference type="InterPro" id="IPR000182">
    <property type="entry name" value="GNAT_dom"/>
</dbReference>
<evidence type="ECO:0000313" key="2">
    <source>
        <dbReference type="EMBL" id="ORX80864.1"/>
    </source>
</evidence>
<dbReference type="Pfam" id="PF00583">
    <property type="entry name" value="Acetyltransf_1"/>
    <property type="match status" value="1"/>
</dbReference>
<keyword evidence="3" id="KW-1185">Reference proteome</keyword>
<dbReference type="Proteomes" id="UP000193944">
    <property type="component" value="Unassembled WGS sequence"/>
</dbReference>
<reference evidence="2 3" key="1">
    <citation type="submission" date="2016-08" db="EMBL/GenBank/DDBJ databases">
        <title>A Parts List for Fungal Cellulosomes Revealed by Comparative Genomics.</title>
        <authorList>
            <consortium name="DOE Joint Genome Institute"/>
            <person name="Haitjema C.H."/>
            <person name="Gilmore S.P."/>
            <person name="Henske J.K."/>
            <person name="Solomon K.V."/>
            <person name="De Groot R."/>
            <person name="Kuo A."/>
            <person name="Mondo S.J."/>
            <person name="Salamov A.A."/>
            <person name="Labutti K."/>
            <person name="Zhao Z."/>
            <person name="Chiniquy J."/>
            <person name="Barry K."/>
            <person name="Brewer H.M."/>
            <person name="Purvine S.O."/>
            <person name="Wright A.T."/>
            <person name="Boxma B."/>
            <person name="Van Alen T."/>
            <person name="Hackstein J.H."/>
            <person name="Baker S.E."/>
            <person name="Grigoriev I.V."/>
            <person name="O'Malley M.A."/>
        </authorList>
    </citation>
    <scope>NUCLEOTIDE SEQUENCE [LARGE SCALE GENOMIC DNA]</scope>
    <source>
        <strain evidence="2 3">S4</strain>
    </source>
</reference>
<feature type="domain" description="N-acetyltransferase" evidence="1">
    <location>
        <begin position="6"/>
        <end position="160"/>
    </location>
</feature>
<comment type="caution">
    <text evidence="2">The sequence shown here is derived from an EMBL/GenBank/DDBJ whole genome shotgun (WGS) entry which is preliminary data.</text>
</comment>
<evidence type="ECO:0000259" key="1">
    <source>
        <dbReference type="PROSITE" id="PS51186"/>
    </source>
</evidence>
<proteinExistence type="predicted"/>
<dbReference type="GO" id="GO:0016747">
    <property type="term" value="F:acyltransferase activity, transferring groups other than amino-acyl groups"/>
    <property type="evidence" value="ECO:0007669"/>
    <property type="project" value="InterPro"/>
</dbReference>
<dbReference type="EMBL" id="MCFG01000133">
    <property type="protein sequence ID" value="ORX80864.1"/>
    <property type="molecule type" value="Genomic_DNA"/>
</dbReference>
<evidence type="ECO:0000313" key="3">
    <source>
        <dbReference type="Proteomes" id="UP000193944"/>
    </source>
</evidence>
<name>A0A1Y1X6E1_9FUNG</name>
<dbReference type="OrthoDB" id="424551at2759"/>
<dbReference type="SUPFAM" id="SSF55729">
    <property type="entry name" value="Acyl-CoA N-acyltransferases (Nat)"/>
    <property type="match status" value="1"/>
</dbReference>
<organism evidence="2 3">
    <name type="scientific">Anaeromyces robustus</name>
    <dbReference type="NCBI Taxonomy" id="1754192"/>
    <lineage>
        <taxon>Eukaryota</taxon>
        <taxon>Fungi</taxon>
        <taxon>Fungi incertae sedis</taxon>
        <taxon>Chytridiomycota</taxon>
        <taxon>Chytridiomycota incertae sedis</taxon>
        <taxon>Neocallimastigomycetes</taxon>
        <taxon>Neocallimastigales</taxon>
        <taxon>Neocallimastigaceae</taxon>
        <taxon>Anaeromyces</taxon>
    </lineage>
</organism>
<protein>
    <submittedName>
        <fullName evidence="2">Acyl-CoA N-acyltransferase</fullName>
    </submittedName>
</protein>
<dbReference type="InterPro" id="IPR016181">
    <property type="entry name" value="Acyl_CoA_acyltransferase"/>
</dbReference>
<dbReference type="PROSITE" id="PS51186">
    <property type="entry name" value="GNAT"/>
    <property type="match status" value="1"/>
</dbReference>
<dbReference type="Gene3D" id="3.40.630.30">
    <property type="match status" value="1"/>
</dbReference>
<gene>
    <name evidence="2" type="ORF">BCR32DRAFT_327547</name>
</gene>
<keyword evidence="2" id="KW-0808">Transferase</keyword>
<reference evidence="2 3" key="2">
    <citation type="submission" date="2016-08" db="EMBL/GenBank/DDBJ databases">
        <title>Pervasive Adenine N6-methylation of Active Genes in Fungi.</title>
        <authorList>
            <consortium name="DOE Joint Genome Institute"/>
            <person name="Mondo S.J."/>
            <person name="Dannebaum R.O."/>
            <person name="Kuo R.C."/>
            <person name="Labutti K."/>
            <person name="Haridas S."/>
            <person name="Kuo A."/>
            <person name="Salamov A."/>
            <person name="Ahrendt S.R."/>
            <person name="Lipzen A."/>
            <person name="Sullivan W."/>
            <person name="Andreopoulos W.B."/>
            <person name="Clum A."/>
            <person name="Lindquist E."/>
            <person name="Daum C."/>
            <person name="Ramamoorthy G.K."/>
            <person name="Gryganskyi A."/>
            <person name="Culley D."/>
            <person name="Magnuson J.K."/>
            <person name="James T.Y."/>
            <person name="O'Malley M.A."/>
            <person name="Stajich J.E."/>
            <person name="Spatafora J.W."/>
            <person name="Visel A."/>
            <person name="Grigoriev I.V."/>
        </authorList>
    </citation>
    <scope>NUCLEOTIDE SEQUENCE [LARGE SCALE GENOMIC DNA]</scope>
    <source>
        <strain evidence="2 3">S4</strain>
    </source>
</reference>
<sequence length="160" mass="19199">MENENNFLEIAKEEDIFEIYQLLKIVTTDLHNRGINQWTEEWKIEDIREFVLKQNFYVQRLEKKGEIIGMFSLEENKLLLEQFPKSLYLSKIALLPKYQKKDFGVKIIQKAIEIVHSQGKVVVLDCWSGNQKLKEYYTKLGFKYIRDLPEYDYYISVFSI</sequence>
<accession>A0A1Y1X6E1</accession>
<keyword evidence="2" id="KW-0012">Acyltransferase</keyword>